<dbReference type="Proteomes" id="UP000044806">
    <property type="component" value="Unassembled WGS sequence"/>
</dbReference>
<reference evidence="1 2" key="1">
    <citation type="submission" date="2015-07" db="EMBL/GenBank/DDBJ databases">
        <authorList>
            <consortium name="Pathogen Informatics"/>
        </authorList>
    </citation>
    <scope>NUCLEOTIDE SEQUENCE [LARGE SCALE GENOMIC DNA]</scope>
    <source>
        <strain evidence="1 2">A51</strain>
    </source>
</reference>
<dbReference type="AlphaFoldDB" id="A0A655PIY8"/>
<evidence type="ECO:0000313" key="1">
    <source>
        <dbReference type="EMBL" id="CSA13094.1"/>
    </source>
</evidence>
<proteinExistence type="predicted"/>
<dbReference type="EMBL" id="CWOW01000003">
    <property type="protein sequence ID" value="CSA13094.1"/>
    <property type="molecule type" value="Genomic_DNA"/>
</dbReference>
<organism evidence="1 2">
    <name type="scientific">Vibrio cholerae</name>
    <dbReference type="NCBI Taxonomy" id="666"/>
    <lineage>
        <taxon>Bacteria</taxon>
        <taxon>Pseudomonadati</taxon>
        <taxon>Pseudomonadota</taxon>
        <taxon>Gammaproteobacteria</taxon>
        <taxon>Vibrionales</taxon>
        <taxon>Vibrionaceae</taxon>
        <taxon>Vibrio</taxon>
    </lineage>
</organism>
<evidence type="ECO:0000313" key="2">
    <source>
        <dbReference type="Proteomes" id="UP000044806"/>
    </source>
</evidence>
<accession>A0A655PIY8</accession>
<gene>
    <name evidence="1" type="ORF">ERS013165_00811</name>
</gene>
<name>A0A655PIY8_VIBCL</name>
<sequence length="55" mass="5685">MPGSNTATRAASNRGVCCVSSGMLTSEENTNAGTKASILMRLIGRKSGLSQRAIK</sequence>
<protein>
    <submittedName>
        <fullName evidence="1">Uncharacterized protein</fullName>
    </submittedName>
</protein>